<evidence type="ECO:0000313" key="3">
    <source>
        <dbReference type="Proteomes" id="UP000683246"/>
    </source>
</evidence>
<accession>A0A8J8MGC3</accession>
<keyword evidence="1" id="KW-1133">Transmembrane helix</keyword>
<keyword evidence="3" id="KW-1185">Reference proteome</keyword>
<sequence>MSKLKMARRSLIVMTTAFIIGIILIFSSAPIGKNIGTATTYTGPNSSVSTIDPDMVNATTINYRVVGTLISLVGGVGILLSGYAIYKEL</sequence>
<feature type="transmembrane region" description="Helical" evidence="1">
    <location>
        <begin position="12"/>
        <end position="31"/>
    </location>
</feature>
<gene>
    <name evidence="2" type="ORF">HZI73_00030</name>
</gene>
<dbReference type="EMBL" id="CP058649">
    <property type="protein sequence ID" value="QUI20793.1"/>
    <property type="molecule type" value="Genomic_DNA"/>
</dbReference>
<name>A0A8J8MGC3_9FIRM</name>
<evidence type="ECO:0000256" key="1">
    <source>
        <dbReference type="SAM" id="Phobius"/>
    </source>
</evidence>
<reference evidence="2" key="1">
    <citation type="submission" date="2020-07" db="EMBL/GenBank/DDBJ databases">
        <title>Vallitalea pronyensis genome.</title>
        <authorList>
            <person name="Postec A."/>
        </authorList>
    </citation>
    <scope>NUCLEOTIDE SEQUENCE</scope>
    <source>
        <strain evidence="2">FatNI3</strain>
    </source>
</reference>
<keyword evidence="1" id="KW-0812">Transmembrane</keyword>
<organism evidence="2 3">
    <name type="scientific">Vallitalea pronyensis</name>
    <dbReference type="NCBI Taxonomy" id="1348613"/>
    <lineage>
        <taxon>Bacteria</taxon>
        <taxon>Bacillati</taxon>
        <taxon>Bacillota</taxon>
        <taxon>Clostridia</taxon>
        <taxon>Lachnospirales</taxon>
        <taxon>Vallitaleaceae</taxon>
        <taxon>Vallitalea</taxon>
    </lineage>
</organism>
<protein>
    <submittedName>
        <fullName evidence="2">Uncharacterized protein</fullName>
    </submittedName>
</protein>
<dbReference type="RefSeq" id="WP_212696251.1">
    <property type="nucleotide sequence ID" value="NZ_CP058649.1"/>
</dbReference>
<dbReference type="KEGG" id="vpy:HZI73_00030"/>
<evidence type="ECO:0000313" key="2">
    <source>
        <dbReference type="EMBL" id="QUI20793.1"/>
    </source>
</evidence>
<keyword evidence="1" id="KW-0472">Membrane</keyword>
<dbReference type="AlphaFoldDB" id="A0A8J8MGC3"/>
<proteinExistence type="predicted"/>
<dbReference type="Proteomes" id="UP000683246">
    <property type="component" value="Chromosome"/>
</dbReference>
<feature type="transmembrane region" description="Helical" evidence="1">
    <location>
        <begin position="65"/>
        <end position="86"/>
    </location>
</feature>